<accession>A0A1H0FK81</accession>
<dbReference type="Proteomes" id="UP000199004">
    <property type="component" value="Unassembled WGS sequence"/>
</dbReference>
<sequence length="398" mass="42435">MPSLLARRRSLVATVLAALIACLMLVVQTPEAPAAPAASAAAETGKVRGNIFGKTGGSPMRLKMLYFKGDWTYLGARNVFGSTYSISLPAGNYHLQFVDKRPAYDVKKFAPSDVFVKVQAGRTVVKDVRMKRGAAITGTVRAGGRPAAKARVVAANTSEQSFETVANDQGQFALGGLPAGSYSVFTYDRRKVWVGKSLYVPKLAAGGFANVKISLPRKAGELRVDVYAGGTALKGTAYVTAVSRRTGQFWTAKLSKGTVGFRGLFPGRYRIVVPDVGRWFGRTGSVKNGYVVSGRGAFGSFRLTQRGGAFTGTVVREDGTTPMQGAAVRLYDASGALVSEVETPSTGRFLVGGRLRAQSGMTVVVFSKYDSTYEPVTISDLDIMLNQDKPLGTISLQH</sequence>
<name>A0A1H0FK81_9ACTN</name>
<dbReference type="InterPro" id="IPR013784">
    <property type="entry name" value="Carb-bd-like_fold"/>
</dbReference>
<proteinExistence type="predicted"/>
<keyword evidence="2" id="KW-0121">Carboxypeptidase</keyword>
<reference evidence="2 3" key="1">
    <citation type="submission" date="2016-10" db="EMBL/GenBank/DDBJ databases">
        <authorList>
            <person name="de Groot N.N."/>
        </authorList>
    </citation>
    <scope>NUCLEOTIDE SEQUENCE [LARGE SCALE GENOMIC DNA]</scope>
    <source>
        <strain evidence="2 3">CGMCC 1.11147</strain>
    </source>
</reference>
<keyword evidence="3" id="KW-1185">Reference proteome</keyword>
<feature type="chain" id="PRO_5011719030" evidence="1">
    <location>
        <begin position="35"/>
        <end position="398"/>
    </location>
</feature>
<evidence type="ECO:0000313" key="3">
    <source>
        <dbReference type="Proteomes" id="UP000199004"/>
    </source>
</evidence>
<keyword evidence="1" id="KW-0732">Signal</keyword>
<keyword evidence="2" id="KW-0645">Protease</keyword>
<protein>
    <submittedName>
        <fullName evidence="2">Carboxypeptidase regulatory-like domain-containing protein</fullName>
    </submittedName>
</protein>
<dbReference type="EMBL" id="FNIC01000005">
    <property type="protein sequence ID" value="SDN95010.1"/>
    <property type="molecule type" value="Genomic_DNA"/>
</dbReference>
<gene>
    <name evidence="2" type="ORF">SAMN05192576_3060</name>
</gene>
<dbReference type="Pfam" id="PF13620">
    <property type="entry name" value="CarboxypepD_reg"/>
    <property type="match status" value="1"/>
</dbReference>
<dbReference type="PROSITE" id="PS51257">
    <property type="entry name" value="PROKAR_LIPOPROTEIN"/>
    <property type="match status" value="1"/>
</dbReference>
<dbReference type="SUPFAM" id="SSF49452">
    <property type="entry name" value="Starch-binding domain-like"/>
    <property type="match status" value="1"/>
</dbReference>
<organism evidence="2 3">
    <name type="scientific">Nocardioides szechwanensis</name>
    <dbReference type="NCBI Taxonomy" id="1005944"/>
    <lineage>
        <taxon>Bacteria</taxon>
        <taxon>Bacillati</taxon>
        <taxon>Actinomycetota</taxon>
        <taxon>Actinomycetes</taxon>
        <taxon>Propionibacteriales</taxon>
        <taxon>Nocardioidaceae</taxon>
        <taxon>Nocardioides</taxon>
    </lineage>
</organism>
<keyword evidence="2" id="KW-0378">Hydrolase</keyword>
<evidence type="ECO:0000313" key="2">
    <source>
        <dbReference type="EMBL" id="SDN95010.1"/>
    </source>
</evidence>
<dbReference type="AlphaFoldDB" id="A0A1H0FK81"/>
<dbReference type="GO" id="GO:0004180">
    <property type="term" value="F:carboxypeptidase activity"/>
    <property type="evidence" value="ECO:0007669"/>
    <property type="project" value="UniProtKB-KW"/>
</dbReference>
<evidence type="ECO:0000256" key="1">
    <source>
        <dbReference type="SAM" id="SignalP"/>
    </source>
</evidence>
<dbReference type="GO" id="GO:0030246">
    <property type="term" value="F:carbohydrate binding"/>
    <property type="evidence" value="ECO:0007669"/>
    <property type="project" value="InterPro"/>
</dbReference>
<dbReference type="RefSeq" id="WP_091025674.1">
    <property type="nucleotide sequence ID" value="NZ_BKAE01000018.1"/>
</dbReference>
<feature type="signal peptide" evidence="1">
    <location>
        <begin position="1"/>
        <end position="34"/>
    </location>
</feature>